<keyword evidence="9" id="KW-0614">Plasmid</keyword>
<dbReference type="HOGENOM" id="CLU_036879_0_1_0"/>
<dbReference type="RefSeq" id="WP_012695053.1">
    <property type="nucleotide sequence ID" value="NC_012528.1"/>
</dbReference>
<feature type="transmembrane region" description="Helical" evidence="7">
    <location>
        <begin position="235"/>
        <end position="261"/>
    </location>
</feature>
<keyword evidence="3" id="KW-1003">Cell membrane</keyword>
<dbReference type="Gene3D" id="1.10.3720.10">
    <property type="entry name" value="MetI-like"/>
    <property type="match status" value="1"/>
</dbReference>
<dbReference type="Pfam" id="PF00528">
    <property type="entry name" value="BPD_transp_1"/>
    <property type="match status" value="1"/>
</dbReference>
<organism evidence="9 10">
    <name type="scientific">Deinococcus deserti (strain DSM 17065 / CIP 109153 / LMG 22923 / VCD115)</name>
    <dbReference type="NCBI Taxonomy" id="546414"/>
    <lineage>
        <taxon>Bacteria</taxon>
        <taxon>Thermotogati</taxon>
        <taxon>Deinococcota</taxon>
        <taxon>Deinococci</taxon>
        <taxon>Deinococcales</taxon>
        <taxon>Deinococcaceae</taxon>
        <taxon>Deinococcus</taxon>
    </lineage>
</organism>
<feature type="transmembrane region" description="Helical" evidence="7">
    <location>
        <begin position="101"/>
        <end position="122"/>
    </location>
</feature>
<evidence type="ECO:0000256" key="2">
    <source>
        <dbReference type="ARBA" id="ARBA00022448"/>
    </source>
</evidence>
<accession>C1D3V2</accession>
<dbReference type="EMBL" id="CP001117">
    <property type="protein sequence ID" value="ACO48181.1"/>
    <property type="molecule type" value="Genomic_DNA"/>
</dbReference>
<name>C1D3V2_DEIDV</name>
<feature type="transmembrane region" description="Helical" evidence="7">
    <location>
        <begin position="134"/>
        <end position="156"/>
    </location>
</feature>
<feature type="transmembrane region" description="Helical" evidence="7">
    <location>
        <begin position="281"/>
        <end position="307"/>
    </location>
</feature>
<sequence>MLVFAFKRLVSVIPILLGITVIAYFLTRTIPGDVVAVMLGTNADPEVAAQLRRNLRLDQPIIVGYFDWLAALLRGDLGESIRSGLPIGQDLMTRFGRTAQLTLAAIVLATALSIPLGILAAVRRNRAADQVISITALLGISVPDFWLGTLLILFFALKLGWLPPAGYASPSEDPALFLKLLILPTITLAFQVMGILTRFTRGAMLEVLNQDFVRTARAKGVAERAVLYRHALRNALIPVITVIGLNIGFLLSGTILVETIFGWPGVGSLAVTAINQRDYPVVQACVMLFALTFTVVNLVVDLLYGVIDARIRYS</sequence>
<evidence type="ECO:0000256" key="3">
    <source>
        <dbReference type="ARBA" id="ARBA00022475"/>
    </source>
</evidence>
<dbReference type="AlphaFoldDB" id="C1D3V2"/>
<proteinExistence type="inferred from homology"/>
<evidence type="ECO:0000313" key="9">
    <source>
        <dbReference type="EMBL" id="ACO48181.1"/>
    </source>
</evidence>
<dbReference type="InterPro" id="IPR045621">
    <property type="entry name" value="BPD_transp_1_N"/>
</dbReference>
<evidence type="ECO:0000256" key="6">
    <source>
        <dbReference type="ARBA" id="ARBA00023136"/>
    </source>
</evidence>
<evidence type="ECO:0000256" key="5">
    <source>
        <dbReference type="ARBA" id="ARBA00022989"/>
    </source>
</evidence>
<dbReference type="SUPFAM" id="SSF161098">
    <property type="entry name" value="MetI-like"/>
    <property type="match status" value="1"/>
</dbReference>
<evidence type="ECO:0000313" key="10">
    <source>
        <dbReference type="Proteomes" id="UP000002208"/>
    </source>
</evidence>
<dbReference type="Proteomes" id="UP000002208">
    <property type="component" value="Plasmid 3"/>
</dbReference>
<dbReference type="GO" id="GO:0005886">
    <property type="term" value="C:plasma membrane"/>
    <property type="evidence" value="ECO:0007669"/>
    <property type="project" value="UniProtKB-SubCell"/>
</dbReference>
<evidence type="ECO:0000256" key="7">
    <source>
        <dbReference type="RuleBase" id="RU363032"/>
    </source>
</evidence>
<dbReference type="PROSITE" id="PS50928">
    <property type="entry name" value="ABC_TM1"/>
    <property type="match status" value="1"/>
</dbReference>
<dbReference type="OrthoDB" id="401349at2"/>
<reference evidence="9 10" key="1">
    <citation type="journal article" date="2009" name="PLoS Genet.">
        <title>Alliance of proteomics and genomics to unravel the specificities of Sahara bacterium Deinococcus deserti.</title>
        <authorList>
            <person name="de Groot A."/>
            <person name="Dulermo R."/>
            <person name="Ortet P."/>
            <person name="Blanchard L."/>
            <person name="Guerin P."/>
            <person name="Fernandez B."/>
            <person name="Vacherie B."/>
            <person name="Dossat C."/>
            <person name="Jolivet E."/>
            <person name="Siguier P."/>
            <person name="Chandler M."/>
            <person name="Barakat M."/>
            <person name="Dedieu A."/>
            <person name="Barbe V."/>
            <person name="Heulin T."/>
            <person name="Sommer S."/>
            <person name="Achouak W."/>
            <person name="Armengaud J."/>
        </authorList>
    </citation>
    <scope>NUCLEOTIDE SEQUENCE [LARGE SCALE GENOMIC DNA]</scope>
    <source>
        <strain evidence="10">DSM 17065 / CIP 109153 / LMG 22923 / VCD115</strain>
        <plasmid evidence="10">pDeide3</plasmid>
    </source>
</reference>
<protein>
    <submittedName>
        <fullName evidence="9">Putative ABC transporter, permease component</fullName>
    </submittedName>
</protein>
<dbReference type="Pfam" id="PF19300">
    <property type="entry name" value="BPD_transp_1_N"/>
    <property type="match status" value="1"/>
</dbReference>
<keyword evidence="2 7" id="KW-0813">Transport</keyword>
<keyword evidence="10" id="KW-1185">Reference proteome</keyword>
<dbReference type="PANTHER" id="PTHR43163">
    <property type="entry name" value="DIPEPTIDE TRANSPORT SYSTEM PERMEASE PROTEIN DPPB-RELATED"/>
    <property type="match status" value="1"/>
</dbReference>
<dbReference type="PANTHER" id="PTHR43163:SF6">
    <property type="entry name" value="DIPEPTIDE TRANSPORT SYSTEM PERMEASE PROTEIN DPPB-RELATED"/>
    <property type="match status" value="1"/>
</dbReference>
<feature type="transmembrane region" description="Helical" evidence="7">
    <location>
        <begin position="176"/>
        <end position="196"/>
    </location>
</feature>
<dbReference type="CDD" id="cd06261">
    <property type="entry name" value="TM_PBP2"/>
    <property type="match status" value="1"/>
</dbReference>
<keyword evidence="6 7" id="KW-0472">Membrane</keyword>
<keyword evidence="5 7" id="KW-1133">Transmembrane helix</keyword>
<feature type="transmembrane region" description="Helical" evidence="7">
    <location>
        <begin position="9"/>
        <end position="27"/>
    </location>
</feature>
<comment type="subcellular location">
    <subcellularLocation>
        <location evidence="1 7">Cell membrane</location>
        <topology evidence="1 7">Multi-pass membrane protein</topology>
    </subcellularLocation>
</comment>
<gene>
    <name evidence="9" type="ordered locus">Deide_3p02240</name>
</gene>
<keyword evidence="4 7" id="KW-0812">Transmembrane</keyword>
<evidence type="ECO:0000256" key="1">
    <source>
        <dbReference type="ARBA" id="ARBA00004651"/>
    </source>
</evidence>
<dbReference type="InterPro" id="IPR035906">
    <property type="entry name" value="MetI-like_sf"/>
</dbReference>
<dbReference type="GO" id="GO:0055085">
    <property type="term" value="P:transmembrane transport"/>
    <property type="evidence" value="ECO:0007669"/>
    <property type="project" value="InterPro"/>
</dbReference>
<dbReference type="InterPro" id="IPR000515">
    <property type="entry name" value="MetI-like"/>
</dbReference>
<feature type="domain" description="ABC transmembrane type-1" evidence="8">
    <location>
        <begin position="95"/>
        <end position="300"/>
    </location>
</feature>
<dbReference type="KEGG" id="ddr:Deide_3p02240"/>
<comment type="similarity">
    <text evidence="7">Belongs to the binding-protein-dependent transport system permease family.</text>
</comment>
<evidence type="ECO:0000259" key="8">
    <source>
        <dbReference type="PROSITE" id="PS50928"/>
    </source>
</evidence>
<geneLocation type="plasmid" evidence="10">
    <name>pDeide3</name>
</geneLocation>
<evidence type="ECO:0000256" key="4">
    <source>
        <dbReference type="ARBA" id="ARBA00022692"/>
    </source>
</evidence>